<evidence type="ECO:0000313" key="5">
    <source>
        <dbReference type="Proteomes" id="UP000613580"/>
    </source>
</evidence>
<name>A0A8H6SU08_MYCCL</name>
<keyword evidence="2" id="KW-0472">Membrane</keyword>
<dbReference type="SUPFAM" id="SSF53474">
    <property type="entry name" value="alpha/beta-Hydrolases"/>
    <property type="match status" value="1"/>
</dbReference>
<proteinExistence type="predicted"/>
<dbReference type="EMBL" id="JACAZE010000010">
    <property type="protein sequence ID" value="KAF7305243.1"/>
    <property type="molecule type" value="Genomic_DNA"/>
</dbReference>
<dbReference type="Pfam" id="PF08386">
    <property type="entry name" value="Abhydrolase_4"/>
    <property type="match status" value="1"/>
</dbReference>
<feature type="transmembrane region" description="Helical" evidence="2">
    <location>
        <begin position="21"/>
        <end position="41"/>
    </location>
</feature>
<reference evidence="4" key="1">
    <citation type="submission" date="2020-05" db="EMBL/GenBank/DDBJ databases">
        <title>Mycena genomes resolve the evolution of fungal bioluminescence.</title>
        <authorList>
            <person name="Tsai I.J."/>
        </authorList>
    </citation>
    <scope>NUCLEOTIDE SEQUENCE</scope>
    <source>
        <strain evidence="4">110903Hualien_Pintung</strain>
    </source>
</reference>
<evidence type="ECO:0000259" key="3">
    <source>
        <dbReference type="Pfam" id="PF08386"/>
    </source>
</evidence>
<sequence>MPKSAVILPEPPDATRRRQRLSIRLPILSLLFLRFMFYTGWPQAALRKCRHSVSRLGTSAGTRGLPATPERTAGRYPCRKNTLTRLRALRRSRSPSSRRPSPRERALCSSIQADREARECASLLPNSQISLDMTGTWSASTINMTLPRVACFPSMADANHFPTDTILEKCFTLSSSHISDPSTRTSVEAKLVVQARDYLALMDTAKPRLPHRVGRVVIDGIVDPVGWANEPSHKWAFGDLASTEKTYAYYLQKCSEAGPSRCPIAKRQNEPPSDISARIETLLDALAVSPLPVVGNGVARPGILTSGCARGLLLEYLERPPLWSESALAFAQAMSGNGTLLYNKLTASYSTRAERPQGQHYDLARLAVSCLDSPPPFEDTERSPPPSAEDLAAEFLRTMDHVSPHFGASVSVGEPDGGCHFWPTSGKGPERFTGPWNATLEVPMLIVSNTMDPITPIQSGLLINSLMPHSSRMIIQDGPGHCSTAIATPCTQKLVRDYYAGIVPANGTMCGTEYEFFPGNLQTVNMPPQVPNEEDARVMDSARVVGELLYEIRHS</sequence>
<dbReference type="InterPro" id="IPR029058">
    <property type="entry name" value="AB_hydrolase_fold"/>
</dbReference>
<keyword evidence="2" id="KW-1133">Transmembrane helix</keyword>
<comment type="caution">
    <text evidence="4">The sequence shown here is derived from an EMBL/GenBank/DDBJ whole genome shotgun (WGS) entry which is preliminary data.</text>
</comment>
<feature type="region of interest" description="Disordered" evidence="1">
    <location>
        <begin position="88"/>
        <end position="107"/>
    </location>
</feature>
<evidence type="ECO:0000256" key="1">
    <source>
        <dbReference type="SAM" id="MobiDB-lite"/>
    </source>
</evidence>
<dbReference type="Proteomes" id="UP000613580">
    <property type="component" value="Unassembled WGS sequence"/>
</dbReference>
<dbReference type="AlphaFoldDB" id="A0A8H6SU08"/>
<keyword evidence="5" id="KW-1185">Reference proteome</keyword>
<evidence type="ECO:0000313" key="4">
    <source>
        <dbReference type="EMBL" id="KAF7305243.1"/>
    </source>
</evidence>
<gene>
    <name evidence="4" type="ORF">HMN09_00775100</name>
</gene>
<protein>
    <recommendedName>
        <fullName evidence="3">Peptidase S33 tripeptidyl aminopeptidase-like C-terminal domain-containing protein</fullName>
    </recommendedName>
</protein>
<accession>A0A8H6SU08</accession>
<dbReference type="InterPro" id="IPR013595">
    <property type="entry name" value="Pept_S33_TAP-like_C"/>
</dbReference>
<keyword evidence="2" id="KW-0812">Transmembrane</keyword>
<evidence type="ECO:0000256" key="2">
    <source>
        <dbReference type="SAM" id="Phobius"/>
    </source>
</evidence>
<dbReference type="OrthoDB" id="425534at2759"/>
<feature type="domain" description="Peptidase S33 tripeptidyl aminopeptidase-like C-terminal" evidence="3">
    <location>
        <begin position="417"/>
        <end position="510"/>
    </location>
</feature>
<organism evidence="4 5">
    <name type="scientific">Mycena chlorophos</name>
    <name type="common">Agaric fungus</name>
    <name type="synonym">Agaricus chlorophos</name>
    <dbReference type="NCBI Taxonomy" id="658473"/>
    <lineage>
        <taxon>Eukaryota</taxon>
        <taxon>Fungi</taxon>
        <taxon>Dikarya</taxon>
        <taxon>Basidiomycota</taxon>
        <taxon>Agaricomycotina</taxon>
        <taxon>Agaricomycetes</taxon>
        <taxon>Agaricomycetidae</taxon>
        <taxon>Agaricales</taxon>
        <taxon>Marasmiineae</taxon>
        <taxon>Mycenaceae</taxon>
        <taxon>Mycena</taxon>
    </lineage>
</organism>